<sequence length="624" mass="68584">MGPAQRPLVGGDRRDRRHLLRREPACAAHRRRHRRVPRHRRPQHVGRHDAHPCHHLRRHPHRHRHRHPARHRHVALRPGAGVHEADPRRHADDAHLRLPDPGGDALRPRQDSGPDRGGDLRRAAGDPAYQPRHPPGGPGGAGGGGRLRRRYLAQALRHPVAAGAPHHHGRCQPDHHDGALHGGDRVHDRREGPRHAGAPGGNQPVLRSRAVQRRGGGGARDRVRPGDPELRPAHRGAAAVMTAQTHEGIHVGRLYKVFGADPASVMPLVHEGISKQDLLEAHGHVLGLRDINLEVAPRSIQVVMGLSGSGKSTLVRHINRLIDPTEGDVRIDGEDMLALDARGAQAAPALQDQHGVPAFRAVPAPDVMDNVGYGLALQGLAKSERTARAAQWVERVGLQGYEESYPHHLSGGMQQRVGLARALATDADILLMDEAFSALDPLIRSDMRTLLLGLQHELHKTIVFVTHDLEEAIEIGDRIAILRDGEVVQNGDSQDIVLRPADSYIADFTKSINRGRVIRVGSIMEPPGRPGGARLPARHDGGGGAAAGGRIARRHGTGRERRGFAGRRYIAQRPGPRPRRRPGRRPRRDRRLSIRRLSPIPLRPPCSGRTRSSRRGRRRLALPR</sequence>
<name>A0AA35QTQ7_GEOBA</name>
<feature type="compositionally biased region" description="Basic and acidic residues" evidence="3">
    <location>
        <begin position="106"/>
        <end position="124"/>
    </location>
</feature>
<dbReference type="GO" id="GO:0005524">
    <property type="term" value="F:ATP binding"/>
    <property type="evidence" value="ECO:0007669"/>
    <property type="project" value="UniProtKB-KW"/>
</dbReference>
<accession>A0AA35QTQ7</accession>
<feature type="compositionally biased region" description="Basic residues" evidence="3">
    <location>
        <begin position="611"/>
        <end position="624"/>
    </location>
</feature>
<protein>
    <submittedName>
        <fullName evidence="5">Glycine betaine/carnitine transport ATP-binding protein GbuA</fullName>
    </submittedName>
</protein>
<feature type="compositionally biased region" description="Basic residues" evidence="3">
    <location>
        <begin position="53"/>
        <end position="75"/>
    </location>
</feature>
<dbReference type="AlphaFoldDB" id="A0AA35QTQ7"/>
<dbReference type="InterPro" id="IPR051921">
    <property type="entry name" value="ABC_osmolyte_uptake_ATP-bind"/>
</dbReference>
<comment type="caution">
    <text evidence="5">The sequence shown here is derived from an EMBL/GenBank/DDBJ whole genome shotgun (WGS) entry which is preliminary data.</text>
</comment>
<organism evidence="5 6">
    <name type="scientific">Geodia barretti</name>
    <name type="common">Barrett's horny sponge</name>
    <dbReference type="NCBI Taxonomy" id="519541"/>
    <lineage>
        <taxon>Eukaryota</taxon>
        <taxon>Metazoa</taxon>
        <taxon>Porifera</taxon>
        <taxon>Demospongiae</taxon>
        <taxon>Heteroscleromorpha</taxon>
        <taxon>Tetractinellida</taxon>
        <taxon>Astrophorina</taxon>
        <taxon>Geodiidae</taxon>
        <taxon>Geodia</taxon>
    </lineage>
</organism>
<feature type="compositionally biased region" description="Basic residues" evidence="3">
    <location>
        <begin position="28"/>
        <end position="45"/>
    </location>
</feature>
<evidence type="ECO:0000259" key="4">
    <source>
        <dbReference type="PROSITE" id="PS50893"/>
    </source>
</evidence>
<keyword evidence="1" id="KW-0547">Nucleotide-binding</keyword>
<evidence type="ECO:0000256" key="3">
    <source>
        <dbReference type="SAM" id="MobiDB-lite"/>
    </source>
</evidence>
<dbReference type="InterPro" id="IPR027417">
    <property type="entry name" value="P-loop_NTPase"/>
</dbReference>
<dbReference type="PROSITE" id="PS00211">
    <property type="entry name" value="ABC_TRANSPORTER_1"/>
    <property type="match status" value="1"/>
</dbReference>
<dbReference type="Proteomes" id="UP001174909">
    <property type="component" value="Unassembled WGS sequence"/>
</dbReference>
<feature type="compositionally biased region" description="Basic and acidic residues" evidence="3">
    <location>
        <begin position="219"/>
        <end position="232"/>
    </location>
</feature>
<dbReference type="PANTHER" id="PTHR43869">
    <property type="entry name" value="GLYCINE BETAINE/PROLINE BETAINE TRANSPORT SYSTEM ATP-BINDING PROTEIN PROV"/>
    <property type="match status" value="1"/>
</dbReference>
<evidence type="ECO:0000256" key="2">
    <source>
        <dbReference type="ARBA" id="ARBA00022840"/>
    </source>
</evidence>
<reference evidence="5" key="1">
    <citation type="submission" date="2023-03" db="EMBL/GenBank/DDBJ databases">
        <authorList>
            <person name="Steffen K."/>
            <person name="Cardenas P."/>
        </authorList>
    </citation>
    <scope>NUCLEOTIDE SEQUENCE</scope>
</reference>
<proteinExistence type="predicted"/>
<feature type="compositionally biased region" description="Basic and acidic residues" evidence="3">
    <location>
        <begin position="83"/>
        <end position="98"/>
    </location>
</feature>
<dbReference type="InterPro" id="IPR003439">
    <property type="entry name" value="ABC_transporter-like_ATP-bd"/>
</dbReference>
<dbReference type="EMBL" id="CASHTH010000127">
    <property type="protein sequence ID" value="CAI7991724.1"/>
    <property type="molecule type" value="Genomic_DNA"/>
</dbReference>
<feature type="compositionally biased region" description="Basic and acidic residues" evidence="3">
    <location>
        <begin position="171"/>
        <end position="194"/>
    </location>
</feature>
<evidence type="ECO:0000256" key="1">
    <source>
        <dbReference type="ARBA" id="ARBA00022741"/>
    </source>
</evidence>
<evidence type="ECO:0000313" key="5">
    <source>
        <dbReference type="EMBL" id="CAI7991724.1"/>
    </source>
</evidence>
<feature type="compositionally biased region" description="Low complexity" evidence="3">
    <location>
        <begin position="595"/>
        <end position="610"/>
    </location>
</feature>
<dbReference type="InterPro" id="IPR003593">
    <property type="entry name" value="AAA+_ATPase"/>
</dbReference>
<dbReference type="GO" id="GO:0016887">
    <property type="term" value="F:ATP hydrolysis activity"/>
    <property type="evidence" value="ECO:0007669"/>
    <property type="project" value="InterPro"/>
</dbReference>
<evidence type="ECO:0000313" key="6">
    <source>
        <dbReference type="Proteomes" id="UP001174909"/>
    </source>
</evidence>
<feature type="domain" description="ABC transporter" evidence="4">
    <location>
        <begin position="273"/>
        <end position="509"/>
    </location>
</feature>
<gene>
    <name evidence="5" type="ORF">GBAR_LOCUS809</name>
</gene>
<dbReference type="InterPro" id="IPR017871">
    <property type="entry name" value="ABC_transporter-like_CS"/>
</dbReference>
<dbReference type="Gene3D" id="3.40.50.300">
    <property type="entry name" value="P-loop containing nucleotide triphosphate hydrolases"/>
    <property type="match status" value="1"/>
</dbReference>
<feature type="region of interest" description="Disordered" evidence="3">
    <location>
        <begin position="1"/>
        <end position="146"/>
    </location>
</feature>
<keyword evidence="2 5" id="KW-0067">ATP-binding</keyword>
<feature type="compositionally biased region" description="Basic residues" evidence="3">
    <location>
        <begin position="576"/>
        <end position="594"/>
    </location>
</feature>
<dbReference type="SUPFAM" id="SSF52540">
    <property type="entry name" value="P-loop containing nucleoside triphosphate hydrolases"/>
    <property type="match status" value="1"/>
</dbReference>
<dbReference type="PROSITE" id="PS50893">
    <property type="entry name" value="ABC_TRANSPORTER_2"/>
    <property type="match status" value="1"/>
</dbReference>
<dbReference type="SMART" id="SM00382">
    <property type="entry name" value="AAA"/>
    <property type="match status" value="1"/>
</dbReference>
<dbReference type="PANTHER" id="PTHR43869:SF1">
    <property type="entry name" value="GLYCINE BETAINE_PROLINE BETAINE TRANSPORT SYSTEM ATP-BINDING PROTEIN PROV"/>
    <property type="match status" value="1"/>
</dbReference>
<feature type="region of interest" description="Disordered" evidence="3">
    <location>
        <begin position="161"/>
        <end position="232"/>
    </location>
</feature>
<feature type="region of interest" description="Disordered" evidence="3">
    <location>
        <begin position="522"/>
        <end position="624"/>
    </location>
</feature>
<dbReference type="Pfam" id="PF00005">
    <property type="entry name" value="ABC_tran"/>
    <property type="match status" value="1"/>
</dbReference>
<keyword evidence="6" id="KW-1185">Reference proteome</keyword>